<dbReference type="GO" id="GO:0009295">
    <property type="term" value="C:nucleoid"/>
    <property type="evidence" value="ECO:0007669"/>
    <property type="project" value="TreeGrafter"/>
</dbReference>
<protein>
    <recommendedName>
        <fullName evidence="3">Single-stranded DNA-binding protein</fullName>
    </recommendedName>
</protein>
<dbReference type="PANTHER" id="PTHR10302:SF27">
    <property type="entry name" value="SINGLE-STRANDED DNA-BINDING PROTEIN"/>
    <property type="match status" value="1"/>
</dbReference>
<comment type="caution">
    <text evidence="5">The sequence shown here is derived from an EMBL/GenBank/DDBJ whole genome shotgun (WGS) entry which is preliminary data.</text>
</comment>
<feature type="non-terminal residue" evidence="5">
    <location>
        <position position="142"/>
    </location>
</feature>
<dbReference type="GO" id="GO:0003697">
    <property type="term" value="F:single-stranded DNA binding"/>
    <property type="evidence" value="ECO:0007669"/>
    <property type="project" value="InterPro"/>
</dbReference>
<dbReference type="Proteomes" id="UP000004750">
    <property type="component" value="Unassembled WGS sequence"/>
</dbReference>
<feature type="non-terminal residue" evidence="5">
    <location>
        <position position="1"/>
    </location>
</feature>
<evidence type="ECO:0000256" key="2">
    <source>
        <dbReference type="PROSITE-ProRule" id="PRU00252"/>
    </source>
</evidence>
<dbReference type="SUPFAM" id="SSF50249">
    <property type="entry name" value="Nucleic acid-binding proteins"/>
    <property type="match status" value="1"/>
</dbReference>
<dbReference type="AlphaFoldDB" id="G9ZIP3"/>
<dbReference type="PANTHER" id="PTHR10302">
    <property type="entry name" value="SINGLE-STRANDED DNA-BINDING PROTEIN"/>
    <property type="match status" value="1"/>
</dbReference>
<sequence>RATVLGYLGRDPRITTTVNGGLRAHISIATTETWQNENNEPVERTDWHQIVAFGRFAEVIRDHCRKRTKLYVEGPMQTRQWVDGDGMKHFCTEIIAQNIQFVANAGGERFPPPWGEKRDSSENPGAQSDAVDAVDAVPDEIP</sequence>
<accession>G9ZIP3</accession>
<dbReference type="GO" id="GO:0006260">
    <property type="term" value="P:DNA replication"/>
    <property type="evidence" value="ECO:0007669"/>
    <property type="project" value="InterPro"/>
</dbReference>
<dbReference type="InterPro" id="IPR000424">
    <property type="entry name" value="Primosome_PriB/ssb"/>
</dbReference>
<dbReference type="STRING" id="797473.HMPREF9080_02654"/>
<dbReference type="NCBIfam" id="TIGR00621">
    <property type="entry name" value="ssb"/>
    <property type="match status" value="1"/>
</dbReference>
<organism evidence="5 6">
    <name type="scientific">Cardiobacterium valvarum F0432</name>
    <dbReference type="NCBI Taxonomy" id="797473"/>
    <lineage>
        <taxon>Bacteria</taxon>
        <taxon>Pseudomonadati</taxon>
        <taxon>Pseudomonadota</taxon>
        <taxon>Gammaproteobacteria</taxon>
        <taxon>Cardiobacteriales</taxon>
        <taxon>Cardiobacteriaceae</taxon>
        <taxon>Cardiobacterium</taxon>
    </lineage>
</organism>
<evidence type="ECO:0000256" key="1">
    <source>
        <dbReference type="ARBA" id="ARBA00023125"/>
    </source>
</evidence>
<keyword evidence="1 2" id="KW-0238">DNA-binding</keyword>
<proteinExistence type="inferred from homology"/>
<dbReference type="InterPro" id="IPR012340">
    <property type="entry name" value="NA-bd_OB-fold"/>
</dbReference>
<reference evidence="5 6" key="1">
    <citation type="submission" date="2011-08" db="EMBL/GenBank/DDBJ databases">
        <authorList>
            <person name="Weinstock G."/>
            <person name="Sodergren E."/>
            <person name="Clifton S."/>
            <person name="Fulton L."/>
            <person name="Fulton B."/>
            <person name="Courtney L."/>
            <person name="Fronick C."/>
            <person name="Harrison M."/>
            <person name="Strong C."/>
            <person name="Farmer C."/>
            <person name="Delahaunty K."/>
            <person name="Markovic C."/>
            <person name="Hall O."/>
            <person name="Minx P."/>
            <person name="Tomlinson C."/>
            <person name="Mitreva M."/>
            <person name="Hou S."/>
            <person name="Chen J."/>
            <person name="Wollam A."/>
            <person name="Pepin K.H."/>
            <person name="Johnson M."/>
            <person name="Bhonagiri V."/>
            <person name="Zhang X."/>
            <person name="Suruliraj S."/>
            <person name="Warren W."/>
            <person name="Chinwalla A."/>
            <person name="Mardis E.R."/>
            <person name="Wilson R.K."/>
        </authorList>
    </citation>
    <scope>NUCLEOTIDE SEQUENCE [LARGE SCALE GENOMIC DNA]</scope>
    <source>
        <strain evidence="5 6">F0432</strain>
    </source>
</reference>
<name>G9ZIP3_9GAMM</name>
<evidence type="ECO:0000313" key="5">
    <source>
        <dbReference type="EMBL" id="EHM51668.1"/>
    </source>
</evidence>
<dbReference type="HAMAP" id="MF_00984">
    <property type="entry name" value="SSB"/>
    <property type="match status" value="1"/>
</dbReference>
<evidence type="ECO:0000256" key="3">
    <source>
        <dbReference type="RuleBase" id="RU000524"/>
    </source>
</evidence>
<dbReference type="PROSITE" id="PS50935">
    <property type="entry name" value="SSB"/>
    <property type="match status" value="1"/>
</dbReference>
<dbReference type="Gene3D" id="2.40.50.140">
    <property type="entry name" value="Nucleic acid-binding proteins"/>
    <property type="match status" value="1"/>
</dbReference>
<dbReference type="HOGENOM" id="CLU_1810147_0_0_6"/>
<dbReference type="CDD" id="cd04496">
    <property type="entry name" value="SSB_OBF"/>
    <property type="match status" value="1"/>
</dbReference>
<dbReference type="EMBL" id="AGCM01000156">
    <property type="protein sequence ID" value="EHM51668.1"/>
    <property type="molecule type" value="Genomic_DNA"/>
</dbReference>
<feature type="region of interest" description="Disordered" evidence="4">
    <location>
        <begin position="106"/>
        <end position="142"/>
    </location>
</feature>
<evidence type="ECO:0000313" key="6">
    <source>
        <dbReference type="Proteomes" id="UP000004750"/>
    </source>
</evidence>
<dbReference type="InterPro" id="IPR011344">
    <property type="entry name" value="ssDNA-bd"/>
</dbReference>
<dbReference type="Pfam" id="PF00436">
    <property type="entry name" value="SSB"/>
    <property type="match status" value="1"/>
</dbReference>
<gene>
    <name evidence="5" type="ORF">HMPREF9080_02654</name>
</gene>
<evidence type="ECO:0000256" key="4">
    <source>
        <dbReference type="SAM" id="MobiDB-lite"/>
    </source>
</evidence>